<dbReference type="RefSeq" id="WP_206527907.1">
    <property type="nucleotide sequence ID" value="NZ_CP049253.1"/>
</dbReference>
<name>A0ABS4ZJ96_9MICO</name>
<gene>
    <name evidence="1" type="ORF">JOF34_001951</name>
</gene>
<dbReference type="PANTHER" id="PTHR34580">
    <property type="match status" value="1"/>
</dbReference>
<accession>A0ABS4ZJ96</accession>
<proteinExistence type="predicted"/>
<evidence type="ECO:0000313" key="2">
    <source>
        <dbReference type="Proteomes" id="UP001519362"/>
    </source>
</evidence>
<dbReference type="InterPro" id="IPR051534">
    <property type="entry name" value="CBASS_pafABC_assoc_protein"/>
</dbReference>
<keyword evidence="1" id="KW-0238">DNA-binding</keyword>
<dbReference type="Proteomes" id="UP001519362">
    <property type="component" value="Unassembled WGS sequence"/>
</dbReference>
<dbReference type="PANTHER" id="PTHR34580:SF3">
    <property type="entry name" value="PROTEIN PAFB"/>
    <property type="match status" value="1"/>
</dbReference>
<reference evidence="1 2" key="1">
    <citation type="submission" date="2021-03" db="EMBL/GenBank/DDBJ databases">
        <title>Sequencing the genomes of 1000 actinobacteria strains.</title>
        <authorList>
            <person name="Klenk H.-P."/>
        </authorList>
    </citation>
    <scope>NUCLEOTIDE SEQUENCE [LARGE SCALE GENOMIC DNA]</scope>
    <source>
        <strain evidence="1 2">DSM 24221</strain>
    </source>
</reference>
<comment type="caution">
    <text evidence="1">The sequence shown here is derived from an EMBL/GenBank/DDBJ whole genome shotgun (WGS) entry which is preliminary data.</text>
</comment>
<dbReference type="GO" id="GO:0003677">
    <property type="term" value="F:DNA binding"/>
    <property type="evidence" value="ECO:0007669"/>
    <property type="project" value="UniProtKB-KW"/>
</dbReference>
<organism evidence="1 2">
    <name type="scientific">Microbacterium amylolyticum</name>
    <dbReference type="NCBI Taxonomy" id="936337"/>
    <lineage>
        <taxon>Bacteria</taxon>
        <taxon>Bacillati</taxon>
        <taxon>Actinomycetota</taxon>
        <taxon>Actinomycetes</taxon>
        <taxon>Micrococcales</taxon>
        <taxon>Microbacteriaceae</taxon>
        <taxon>Microbacterium</taxon>
    </lineage>
</organism>
<sequence length="126" mass="13701">MRLRDLGYDVHSRPGPGAEYALRPSMKIPPLLLSPDEVSTIVTSLLILEAWSPDDSSAATARTKLEQVLPARLRRRAAAVALSTQISREAPASVDWEMVGTIADAVATDARLTFDYTDQHGRESLG</sequence>
<evidence type="ECO:0000313" key="1">
    <source>
        <dbReference type="EMBL" id="MBP2437365.1"/>
    </source>
</evidence>
<protein>
    <submittedName>
        <fullName evidence="1">DNA-binding transcriptional regulator YafY</fullName>
    </submittedName>
</protein>
<dbReference type="EMBL" id="JAGIOL010000001">
    <property type="protein sequence ID" value="MBP2437365.1"/>
    <property type="molecule type" value="Genomic_DNA"/>
</dbReference>
<keyword evidence="2" id="KW-1185">Reference proteome</keyword>